<dbReference type="AlphaFoldDB" id="A0A8H6FXA4"/>
<gene>
    <name evidence="1" type="ORF">HO173_005492</name>
</gene>
<proteinExistence type="predicted"/>
<accession>A0A8H6FXA4</accession>
<reference evidence="1 2" key="1">
    <citation type="journal article" date="2020" name="Genomics">
        <title>Complete, high-quality genomes from long-read metagenomic sequencing of two wolf lichen thalli reveals enigmatic genome architecture.</title>
        <authorList>
            <person name="McKenzie S.K."/>
            <person name="Walston R.F."/>
            <person name="Allen J.L."/>
        </authorList>
    </citation>
    <scope>NUCLEOTIDE SEQUENCE [LARGE SCALE GENOMIC DNA]</scope>
    <source>
        <strain evidence="1">WasteWater2</strain>
    </source>
</reference>
<evidence type="ECO:0000313" key="1">
    <source>
        <dbReference type="EMBL" id="KAF6236400.1"/>
    </source>
</evidence>
<evidence type="ECO:0000313" key="2">
    <source>
        <dbReference type="Proteomes" id="UP000578531"/>
    </source>
</evidence>
<protein>
    <submittedName>
        <fullName evidence="1">Uncharacterized protein</fullName>
    </submittedName>
</protein>
<dbReference type="RefSeq" id="XP_037165746.1">
    <property type="nucleotide sequence ID" value="XM_037307408.1"/>
</dbReference>
<dbReference type="GeneID" id="59287154"/>
<organism evidence="1 2">
    <name type="scientific">Letharia columbiana</name>
    <dbReference type="NCBI Taxonomy" id="112416"/>
    <lineage>
        <taxon>Eukaryota</taxon>
        <taxon>Fungi</taxon>
        <taxon>Dikarya</taxon>
        <taxon>Ascomycota</taxon>
        <taxon>Pezizomycotina</taxon>
        <taxon>Lecanoromycetes</taxon>
        <taxon>OSLEUM clade</taxon>
        <taxon>Lecanoromycetidae</taxon>
        <taxon>Lecanorales</taxon>
        <taxon>Lecanorineae</taxon>
        <taxon>Parmeliaceae</taxon>
        <taxon>Letharia</taxon>
    </lineage>
</organism>
<dbReference type="Proteomes" id="UP000578531">
    <property type="component" value="Unassembled WGS sequence"/>
</dbReference>
<name>A0A8H6FXA4_9LECA</name>
<dbReference type="EMBL" id="JACCJC010000019">
    <property type="protein sequence ID" value="KAF6236400.1"/>
    <property type="molecule type" value="Genomic_DNA"/>
</dbReference>
<comment type="caution">
    <text evidence="1">The sequence shown here is derived from an EMBL/GenBank/DDBJ whole genome shotgun (WGS) entry which is preliminary data.</text>
</comment>
<keyword evidence="2" id="KW-1185">Reference proteome</keyword>
<sequence>MGCAQSRPSANYYDEYFRPAQPPHRRYRSHRIANVDGYKPGPEYREHRQQYEQDVAADRYEDAYDRLTARSKLSTAHGLQEYCEDRGWS</sequence>